<organism evidence="1 2">
    <name type="scientific">Chaetoceros tenuissimus</name>
    <dbReference type="NCBI Taxonomy" id="426638"/>
    <lineage>
        <taxon>Eukaryota</taxon>
        <taxon>Sar</taxon>
        <taxon>Stramenopiles</taxon>
        <taxon>Ochrophyta</taxon>
        <taxon>Bacillariophyta</taxon>
        <taxon>Coscinodiscophyceae</taxon>
        <taxon>Chaetocerotophycidae</taxon>
        <taxon>Chaetocerotales</taxon>
        <taxon>Chaetocerotaceae</taxon>
        <taxon>Chaetoceros</taxon>
    </lineage>
</organism>
<evidence type="ECO:0000313" key="2">
    <source>
        <dbReference type="Proteomes" id="UP001054902"/>
    </source>
</evidence>
<comment type="caution">
    <text evidence="1">The sequence shown here is derived from an EMBL/GenBank/DDBJ whole genome shotgun (WGS) entry which is preliminary data.</text>
</comment>
<dbReference type="Pfam" id="PF13306">
    <property type="entry name" value="LRR_5"/>
    <property type="match status" value="1"/>
</dbReference>
<dbReference type="Proteomes" id="UP001054902">
    <property type="component" value="Unassembled WGS sequence"/>
</dbReference>
<protein>
    <submittedName>
        <fullName evidence="1">Leucine-rich repeat domain-containing protein</fullName>
    </submittedName>
</protein>
<dbReference type="EMBL" id="BLLK01000038">
    <property type="protein sequence ID" value="GFH49991.1"/>
    <property type="molecule type" value="Genomic_DNA"/>
</dbReference>
<proteinExistence type="predicted"/>
<name>A0AAD3CPW5_9STRA</name>
<dbReference type="SUPFAM" id="SSF52058">
    <property type="entry name" value="L domain-like"/>
    <property type="match status" value="1"/>
</dbReference>
<dbReference type="InterPro" id="IPR032675">
    <property type="entry name" value="LRR_dom_sf"/>
</dbReference>
<dbReference type="AlphaFoldDB" id="A0AAD3CPW5"/>
<dbReference type="Gene3D" id="3.80.10.10">
    <property type="entry name" value="Ribonuclease Inhibitor"/>
    <property type="match status" value="1"/>
</dbReference>
<sequence length="191" mass="21867">MADSVITIESGAFMHCKSLVYVKLSRNLQYIVRDTFFNCISLVSLFIPSSCRGIGYAAFERCPKLIMLSVPQHTVLEEDVIVGTALIEKSPFEKLPNGTYPVYDDINGWIKSINNGRNCTLHRICCSTYENEALPISEAIYEVVREQGPQMLQAENKIGITPLQYLAENPYLENIDEMKMLRRYMLEMIRR</sequence>
<dbReference type="InterPro" id="IPR026906">
    <property type="entry name" value="LRR_5"/>
</dbReference>
<accession>A0AAD3CPW5</accession>
<keyword evidence="2" id="KW-1185">Reference proteome</keyword>
<evidence type="ECO:0000313" key="1">
    <source>
        <dbReference type="EMBL" id="GFH49991.1"/>
    </source>
</evidence>
<reference evidence="1 2" key="1">
    <citation type="journal article" date="2021" name="Sci. Rep.">
        <title>The genome of the diatom Chaetoceros tenuissimus carries an ancient integrated fragment of an extant virus.</title>
        <authorList>
            <person name="Hongo Y."/>
            <person name="Kimura K."/>
            <person name="Takaki Y."/>
            <person name="Yoshida Y."/>
            <person name="Baba S."/>
            <person name="Kobayashi G."/>
            <person name="Nagasaki K."/>
            <person name="Hano T."/>
            <person name="Tomaru Y."/>
        </authorList>
    </citation>
    <scope>NUCLEOTIDE SEQUENCE [LARGE SCALE GENOMIC DNA]</scope>
    <source>
        <strain evidence="1 2">NIES-3715</strain>
    </source>
</reference>
<gene>
    <name evidence="1" type="ORF">CTEN210_06467</name>
</gene>